<sequence length="424" mass="47515">MHPPPSFPAGAQEYFHESPVSYFARPDPMDLQQETQSNSSSAFIPARVMASHSAHGSPPTYSERIPEEWKQKRVDLPVHTLPQQHPMIPRRAHIQIPYSFDGTSTVYQQYHPEAQKLASIWSNTSNPHSAVALPSTSYQLRIPLKPTLSNIMNPQTYFPAHTSTPFQSNAQTYAPMPQIQTQPYHHFAYNETPLGEPHRPMKIPKRSFRSQFSRVGTREVARDTDSFLKSAQNYVWPGMSSTRGDPEASSARAVPIVAPVPVVHAARSKAIVEQLRIKAESPSDFPASYPFVSRQQEQPTVADTRSHHVYDYIEPGQRALNDPVSQINFTHPFFRQDDITSHSYFDNTVSTDSGAQGLSRDEVPAVPAKPAVLTYERSISPGVLEALADPILIGWCFDDVEMERLMSLVEEEKRSNVGYPEAVA</sequence>
<comment type="caution">
    <text evidence="1">The sequence shown here is derived from an EMBL/GenBank/DDBJ whole genome shotgun (WGS) entry which is preliminary data.</text>
</comment>
<organism evidence="1 2">
    <name type="scientific">Marasmiellus scandens</name>
    <dbReference type="NCBI Taxonomy" id="2682957"/>
    <lineage>
        <taxon>Eukaryota</taxon>
        <taxon>Fungi</taxon>
        <taxon>Dikarya</taxon>
        <taxon>Basidiomycota</taxon>
        <taxon>Agaricomycotina</taxon>
        <taxon>Agaricomycetes</taxon>
        <taxon>Agaricomycetidae</taxon>
        <taxon>Agaricales</taxon>
        <taxon>Marasmiineae</taxon>
        <taxon>Omphalotaceae</taxon>
        <taxon>Marasmiellus</taxon>
    </lineage>
</organism>
<name>A0ABR1IME8_9AGAR</name>
<evidence type="ECO:0000313" key="2">
    <source>
        <dbReference type="Proteomes" id="UP001498398"/>
    </source>
</evidence>
<dbReference type="EMBL" id="JBANRG010000093">
    <property type="protein sequence ID" value="KAK7436505.1"/>
    <property type="molecule type" value="Genomic_DNA"/>
</dbReference>
<accession>A0ABR1IME8</accession>
<keyword evidence="2" id="KW-1185">Reference proteome</keyword>
<proteinExistence type="predicted"/>
<dbReference type="Proteomes" id="UP001498398">
    <property type="component" value="Unassembled WGS sequence"/>
</dbReference>
<reference evidence="1 2" key="1">
    <citation type="submission" date="2024-01" db="EMBL/GenBank/DDBJ databases">
        <title>A draft genome for the cacao thread blight pathogen Marasmiellus scandens.</title>
        <authorList>
            <person name="Baruah I.K."/>
            <person name="Leung J."/>
            <person name="Bukari Y."/>
            <person name="Amoako-Attah I."/>
            <person name="Meinhardt L.W."/>
            <person name="Bailey B.A."/>
            <person name="Cohen S.P."/>
        </authorList>
    </citation>
    <scope>NUCLEOTIDE SEQUENCE [LARGE SCALE GENOMIC DNA]</scope>
    <source>
        <strain evidence="1 2">GH-19</strain>
    </source>
</reference>
<protein>
    <submittedName>
        <fullName evidence="1">Uncharacterized protein</fullName>
    </submittedName>
</protein>
<evidence type="ECO:0000313" key="1">
    <source>
        <dbReference type="EMBL" id="KAK7436505.1"/>
    </source>
</evidence>
<gene>
    <name evidence="1" type="ORF">VKT23_019059</name>
</gene>